<dbReference type="KEGG" id="fek:C1H87_13505"/>
<name>A0A2K9PS91_9FLAO</name>
<protein>
    <recommendedName>
        <fullName evidence="3">Peptidase S74 domain-containing protein</fullName>
    </recommendedName>
</protein>
<reference evidence="1 2" key="1">
    <citation type="submission" date="2018-01" db="EMBL/GenBank/DDBJ databases">
        <title>Complete genome sequence of Flavivirga eckloniae ECD14 isolated from seaweed Ecklonia cava.</title>
        <authorList>
            <person name="Lee J.H."/>
            <person name="Baik K.S."/>
            <person name="Seong C.N."/>
        </authorList>
    </citation>
    <scope>NUCLEOTIDE SEQUENCE [LARGE SCALE GENOMIC DNA]</scope>
    <source>
        <strain evidence="1 2">ECD14</strain>
    </source>
</reference>
<dbReference type="OrthoDB" id="9808753at2"/>
<keyword evidence="2" id="KW-1185">Reference proteome</keyword>
<accession>A0A2K9PS91</accession>
<proteinExistence type="predicted"/>
<dbReference type="Proteomes" id="UP000235826">
    <property type="component" value="Chromosome"/>
</dbReference>
<dbReference type="RefSeq" id="WP_102756321.1">
    <property type="nucleotide sequence ID" value="NZ_CP025791.1"/>
</dbReference>
<evidence type="ECO:0000313" key="2">
    <source>
        <dbReference type="Proteomes" id="UP000235826"/>
    </source>
</evidence>
<evidence type="ECO:0008006" key="3">
    <source>
        <dbReference type="Google" id="ProtNLM"/>
    </source>
</evidence>
<evidence type="ECO:0000313" key="1">
    <source>
        <dbReference type="EMBL" id="AUP79668.1"/>
    </source>
</evidence>
<dbReference type="AlphaFoldDB" id="A0A2K9PS91"/>
<sequence length="347" mass="38358">MKKFILGSLLFAISYNTDAQVDTIYLDSSKGLVGDYAALFTDIIRWDGVDSYYGRQNSGGGNPVSNHYFHTNFVDRMIINSNGNVGIGTTTPTARLDLKSSNFDIISLSTMTHTTPFVIKKDADGLKLWDEGSLSNIWEARTNGHFIVNNKVGIGTTSPTDKLHVNGSVRSESQFVISGIGAFNADSGNMKMWSVGSLILASGSNNEHMRIQSNGNIGIGTADTKGFKLGVQGKIAAEEVKVAVYTNWADFVFKSNYNLPTLKEVEKHIKEKGHLKDIPSEEEVAENGILLGEMDSKLLQKIEELTLYTIAQEKTIEEQAKKIEQLELLNKKFLELQSRLEKLEPKK</sequence>
<gene>
    <name evidence="1" type="ORF">C1H87_13505</name>
</gene>
<dbReference type="EMBL" id="CP025791">
    <property type="protein sequence ID" value="AUP79668.1"/>
    <property type="molecule type" value="Genomic_DNA"/>
</dbReference>
<organism evidence="1 2">
    <name type="scientific">Flavivirga eckloniae</name>
    <dbReference type="NCBI Taxonomy" id="1803846"/>
    <lineage>
        <taxon>Bacteria</taxon>
        <taxon>Pseudomonadati</taxon>
        <taxon>Bacteroidota</taxon>
        <taxon>Flavobacteriia</taxon>
        <taxon>Flavobacteriales</taxon>
        <taxon>Flavobacteriaceae</taxon>
        <taxon>Flavivirga</taxon>
    </lineage>
</organism>